<evidence type="ECO:0000313" key="1">
    <source>
        <dbReference type="EMBL" id="PSR33906.1"/>
    </source>
</evidence>
<dbReference type="EMBL" id="PXYW01000015">
    <property type="protein sequence ID" value="PSR33906.1"/>
    <property type="molecule type" value="Genomic_DNA"/>
</dbReference>
<reference evidence="1 2" key="1">
    <citation type="journal article" date="2014" name="BMC Genomics">
        <title>Comparison of environmental and isolate Sulfobacillus genomes reveals diverse carbon, sulfur, nitrogen, and hydrogen metabolisms.</title>
        <authorList>
            <person name="Justice N.B."/>
            <person name="Norman A."/>
            <person name="Brown C.T."/>
            <person name="Singh A."/>
            <person name="Thomas B.C."/>
            <person name="Banfield J.F."/>
        </authorList>
    </citation>
    <scope>NUCLEOTIDE SEQUENCE [LARGE SCALE GENOMIC DNA]</scope>
    <source>
        <strain evidence="1">AMDSBA4</strain>
    </source>
</reference>
<proteinExistence type="predicted"/>
<organism evidence="1 2">
    <name type="scientific">Sulfobacillus benefaciens</name>
    <dbReference type="NCBI Taxonomy" id="453960"/>
    <lineage>
        <taxon>Bacteria</taxon>
        <taxon>Bacillati</taxon>
        <taxon>Bacillota</taxon>
        <taxon>Clostridia</taxon>
        <taxon>Eubacteriales</taxon>
        <taxon>Clostridiales Family XVII. Incertae Sedis</taxon>
        <taxon>Sulfobacillus</taxon>
    </lineage>
</organism>
<protein>
    <submittedName>
        <fullName evidence="1">Uncharacterized protein</fullName>
    </submittedName>
</protein>
<sequence>MRKIGALAVMIGIMGLAGCGQPTWITIWRGASHPMAYYVVSNMKVPLKDIGGEYSVLNINHGASETSNHLPLGTQIYTIRGESPSRNLAVETSAGNFVKATYWGVSKP</sequence>
<dbReference type="Proteomes" id="UP000242972">
    <property type="component" value="Unassembled WGS sequence"/>
</dbReference>
<name>A0A2T2XHG7_9FIRM</name>
<accession>A0A2T2XHG7</accession>
<dbReference type="PROSITE" id="PS51257">
    <property type="entry name" value="PROKAR_LIPOPROTEIN"/>
    <property type="match status" value="1"/>
</dbReference>
<dbReference type="AlphaFoldDB" id="A0A2T2XHG7"/>
<gene>
    <name evidence="1" type="ORF">C7B46_07905</name>
</gene>
<comment type="caution">
    <text evidence="1">The sequence shown here is derived from an EMBL/GenBank/DDBJ whole genome shotgun (WGS) entry which is preliminary data.</text>
</comment>
<evidence type="ECO:0000313" key="2">
    <source>
        <dbReference type="Proteomes" id="UP000242972"/>
    </source>
</evidence>